<dbReference type="FunFam" id="2.10.109.10:FF:000001">
    <property type="entry name" value="LexA repressor"/>
    <property type="match status" value="1"/>
</dbReference>
<dbReference type="PRINTS" id="PR00726">
    <property type="entry name" value="LEXASERPTASE"/>
</dbReference>
<keyword evidence="2 12" id="KW-0678">Repressor</keyword>
<dbReference type="Gene3D" id="1.10.10.10">
    <property type="entry name" value="Winged helix-like DNA-binding domain superfamily/Winged helix DNA-binding domain"/>
    <property type="match status" value="1"/>
</dbReference>
<dbReference type="InterPro" id="IPR036286">
    <property type="entry name" value="LexA/Signal_pep-like_sf"/>
</dbReference>
<dbReference type="SUPFAM" id="SSF46785">
    <property type="entry name" value="Winged helix' DNA-binding domain"/>
    <property type="match status" value="1"/>
</dbReference>
<evidence type="ECO:0000256" key="4">
    <source>
        <dbReference type="ARBA" id="ARBA00022763"/>
    </source>
</evidence>
<dbReference type="InterPro" id="IPR050077">
    <property type="entry name" value="LexA_repressor"/>
</dbReference>
<keyword evidence="17" id="KW-1185">Reference proteome</keyword>
<dbReference type="KEGG" id="tpi:TREPR_0683"/>
<evidence type="ECO:0000259" key="14">
    <source>
        <dbReference type="Pfam" id="PF00717"/>
    </source>
</evidence>
<evidence type="ECO:0000256" key="12">
    <source>
        <dbReference type="HAMAP-Rule" id="MF_00015"/>
    </source>
</evidence>
<dbReference type="SUPFAM" id="SSF51306">
    <property type="entry name" value="LexA/Signal peptidase"/>
    <property type="match status" value="1"/>
</dbReference>
<keyword evidence="5 12" id="KW-0378">Hydrolase</keyword>
<dbReference type="InterPro" id="IPR006197">
    <property type="entry name" value="Peptidase_S24_LexA"/>
</dbReference>
<dbReference type="MEROPS" id="S24.001"/>
<proteinExistence type="inferred from homology"/>
<dbReference type="RefSeq" id="WP_015709347.1">
    <property type="nucleotide sequence ID" value="NC_015578.1"/>
</dbReference>
<comment type="function">
    <text evidence="12">Represses a number of genes involved in the response to DNA damage (SOS response), including recA and lexA. In the presence of single-stranded DNA, RecA interacts with LexA causing an autocatalytic cleavage which disrupts the DNA-binding part of LexA, leading to derepression of the SOS regulon and eventually DNA repair.</text>
</comment>
<keyword evidence="11 12" id="KW-0742">SOS response</keyword>
<dbReference type="NCBIfam" id="TIGR00498">
    <property type="entry name" value="lexA"/>
    <property type="match status" value="1"/>
</dbReference>
<evidence type="ECO:0000256" key="11">
    <source>
        <dbReference type="ARBA" id="ARBA00023236"/>
    </source>
</evidence>
<accession>F5YK05</accession>
<dbReference type="EMBL" id="CP001843">
    <property type="protein sequence ID" value="AEF85709.1"/>
    <property type="molecule type" value="Genomic_DNA"/>
</dbReference>
<dbReference type="PANTHER" id="PTHR33516:SF2">
    <property type="entry name" value="LEXA REPRESSOR-RELATED"/>
    <property type="match status" value="1"/>
</dbReference>
<evidence type="ECO:0000259" key="15">
    <source>
        <dbReference type="Pfam" id="PF01726"/>
    </source>
</evidence>
<comment type="catalytic activity">
    <reaction evidence="12">
        <text>Hydrolysis of Ala-|-Gly bond in repressor LexA.</text>
        <dbReference type="EC" id="3.4.21.88"/>
    </reaction>
</comment>
<feature type="site" description="Cleavage; by autolysis" evidence="12">
    <location>
        <begin position="94"/>
        <end position="95"/>
    </location>
</feature>
<evidence type="ECO:0000256" key="3">
    <source>
        <dbReference type="ARBA" id="ARBA00022705"/>
    </source>
</evidence>
<dbReference type="GO" id="GO:0006508">
    <property type="term" value="P:proteolysis"/>
    <property type="evidence" value="ECO:0007669"/>
    <property type="project" value="InterPro"/>
</dbReference>
<dbReference type="GO" id="GO:0003677">
    <property type="term" value="F:DNA binding"/>
    <property type="evidence" value="ECO:0007669"/>
    <property type="project" value="UniProtKB-UniRule"/>
</dbReference>
<keyword evidence="10 12" id="KW-0234">DNA repair</keyword>
<dbReference type="EC" id="3.4.21.88" evidence="12"/>
<dbReference type="STRING" id="545694.TREPR_0683"/>
<dbReference type="GO" id="GO:0006260">
    <property type="term" value="P:DNA replication"/>
    <property type="evidence" value="ECO:0007669"/>
    <property type="project" value="UniProtKB-UniRule"/>
</dbReference>
<organism evidence="16 17">
    <name type="scientific">Treponema primitia (strain ATCC BAA-887 / DSM 12427 / ZAS-2)</name>
    <dbReference type="NCBI Taxonomy" id="545694"/>
    <lineage>
        <taxon>Bacteria</taxon>
        <taxon>Pseudomonadati</taxon>
        <taxon>Spirochaetota</taxon>
        <taxon>Spirochaetia</taxon>
        <taxon>Spirochaetales</taxon>
        <taxon>Treponemataceae</taxon>
        <taxon>Treponema</taxon>
    </lineage>
</organism>
<dbReference type="AlphaFoldDB" id="F5YK05"/>
<dbReference type="Proteomes" id="UP000009223">
    <property type="component" value="Chromosome"/>
</dbReference>
<dbReference type="InterPro" id="IPR039418">
    <property type="entry name" value="LexA-like"/>
</dbReference>
<feature type="domain" description="Peptidase S24/S26A/S26B/S26C" evidence="14">
    <location>
        <begin position="87"/>
        <end position="199"/>
    </location>
</feature>
<dbReference type="InterPro" id="IPR036388">
    <property type="entry name" value="WH-like_DNA-bd_sf"/>
</dbReference>
<evidence type="ECO:0000313" key="17">
    <source>
        <dbReference type="Proteomes" id="UP000009223"/>
    </source>
</evidence>
<comment type="similarity">
    <text evidence="1 12 13">Belongs to the peptidase S24 family.</text>
</comment>
<keyword evidence="6 12" id="KW-0068">Autocatalytic cleavage</keyword>
<evidence type="ECO:0000256" key="7">
    <source>
        <dbReference type="ARBA" id="ARBA00023015"/>
    </source>
</evidence>
<name>F5YK05_TREPZ</name>
<keyword evidence="3 12" id="KW-0235">DNA replication</keyword>
<dbReference type="HAMAP" id="MF_00015">
    <property type="entry name" value="LexA"/>
    <property type="match status" value="1"/>
</dbReference>
<keyword evidence="7 12" id="KW-0805">Transcription regulation</keyword>
<dbReference type="Gene3D" id="2.10.109.10">
    <property type="entry name" value="Umud Fragment, subunit A"/>
    <property type="match status" value="1"/>
</dbReference>
<evidence type="ECO:0000256" key="9">
    <source>
        <dbReference type="ARBA" id="ARBA00023163"/>
    </source>
</evidence>
<keyword evidence="8 12" id="KW-0238">DNA-binding</keyword>
<reference evidence="16 17" key="2">
    <citation type="journal article" date="2011" name="ISME J.">
        <title>RNA-seq reveals cooperative metabolic interactions between two termite-gut spirochete species in co-culture.</title>
        <authorList>
            <person name="Rosenthal A.Z."/>
            <person name="Matson E.G."/>
            <person name="Eldar A."/>
            <person name="Leadbetter J.R."/>
        </authorList>
    </citation>
    <scope>NUCLEOTIDE SEQUENCE [LARGE SCALE GENOMIC DNA]</scope>
    <source>
        <strain evidence="17">ATCC BAA-887 / DSM 12427 / ZAS-2</strain>
    </source>
</reference>
<comment type="caution">
    <text evidence="12">Lacks conserved residue(s) required for the propagation of feature annotation.</text>
</comment>
<dbReference type="GO" id="GO:0004252">
    <property type="term" value="F:serine-type endopeptidase activity"/>
    <property type="evidence" value="ECO:0007669"/>
    <property type="project" value="UniProtKB-UniRule"/>
</dbReference>
<evidence type="ECO:0000256" key="5">
    <source>
        <dbReference type="ARBA" id="ARBA00022801"/>
    </source>
</evidence>
<dbReference type="HOGENOM" id="CLU_066192_45_1_12"/>
<dbReference type="GO" id="GO:0006281">
    <property type="term" value="P:DNA repair"/>
    <property type="evidence" value="ECO:0007669"/>
    <property type="project" value="UniProtKB-UniRule"/>
</dbReference>
<dbReference type="PANTHER" id="PTHR33516">
    <property type="entry name" value="LEXA REPRESSOR"/>
    <property type="match status" value="1"/>
</dbReference>
<gene>
    <name evidence="12 16" type="primary">lexA</name>
    <name evidence="16" type="ordered locus">TREPR_0683</name>
</gene>
<dbReference type="OrthoDB" id="9802364at2"/>
<keyword evidence="9 12" id="KW-0804">Transcription</keyword>
<evidence type="ECO:0000256" key="2">
    <source>
        <dbReference type="ARBA" id="ARBA00022491"/>
    </source>
</evidence>
<evidence type="ECO:0000256" key="1">
    <source>
        <dbReference type="ARBA" id="ARBA00007484"/>
    </source>
</evidence>
<dbReference type="CDD" id="cd06529">
    <property type="entry name" value="S24_LexA-like"/>
    <property type="match status" value="1"/>
</dbReference>
<protein>
    <recommendedName>
        <fullName evidence="12">LexA repressor</fullName>
        <ecNumber evidence="12">3.4.21.88</ecNumber>
    </recommendedName>
</protein>
<dbReference type="InterPro" id="IPR006199">
    <property type="entry name" value="LexA_DNA-bd_dom"/>
</dbReference>
<keyword evidence="4 12" id="KW-0227">DNA damage</keyword>
<evidence type="ECO:0000313" key="16">
    <source>
        <dbReference type="EMBL" id="AEF85709.1"/>
    </source>
</evidence>
<dbReference type="Pfam" id="PF00717">
    <property type="entry name" value="Peptidase_S24"/>
    <property type="match status" value="1"/>
</dbReference>
<dbReference type="Pfam" id="PF01726">
    <property type="entry name" value="LexA_DNA_bind"/>
    <property type="match status" value="1"/>
</dbReference>
<evidence type="ECO:0000256" key="13">
    <source>
        <dbReference type="RuleBase" id="RU003991"/>
    </source>
</evidence>
<feature type="active site" description="For autocatalytic cleavage activity" evidence="12">
    <location>
        <position position="167"/>
    </location>
</feature>
<dbReference type="InterPro" id="IPR006200">
    <property type="entry name" value="LexA"/>
</dbReference>
<feature type="domain" description="LexA repressor DNA-binding" evidence="15">
    <location>
        <begin position="1"/>
        <end position="64"/>
    </location>
</feature>
<dbReference type="eggNOG" id="COG1974">
    <property type="taxonomic scope" value="Bacteria"/>
</dbReference>
<dbReference type="GO" id="GO:0045892">
    <property type="term" value="P:negative regulation of DNA-templated transcription"/>
    <property type="evidence" value="ECO:0007669"/>
    <property type="project" value="UniProtKB-UniRule"/>
</dbReference>
<evidence type="ECO:0000256" key="10">
    <source>
        <dbReference type="ARBA" id="ARBA00023204"/>
    </source>
</evidence>
<evidence type="ECO:0000256" key="6">
    <source>
        <dbReference type="ARBA" id="ARBA00022813"/>
    </source>
</evidence>
<feature type="active site" description="For autocatalytic cleavage activity" evidence="12">
    <location>
        <position position="130"/>
    </location>
</feature>
<evidence type="ECO:0000256" key="8">
    <source>
        <dbReference type="ARBA" id="ARBA00023125"/>
    </source>
</evidence>
<dbReference type="InterPro" id="IPR036390">
    <property type="entry name" value="WH_DNA-bd_sf"/>
</dbReference>
<sequence>MKELTQKQRNVLDFITGYIKDHAFPPTMREIGEYFSISVKGAYDHVEALRKKGFLRLGDKRSRTLEIIKDDPDTNPGVKFKQILEVPLLGTVAAGRPILSEENWEGTIPIHHSLLKRNADHFALTVRGDSMIGAGIMDGDIAVIEKRESAENQEIVVALVDEAVTLKRFFKESNRIRLEPENPKYKPIFTQNARILGRLAHIIRSY</sequence>
<comment type="subunit">
    <text evidence="12">Homodimer.</text>
</comment>
<dbReference type="InterPro" id="IPR015927">
    <property type="entry name" value="Peptidase_S24_S26A/B/C"/>
</dbReference>
<dbReference type="GO" id="GO:0009432">
    <property type="term" value="P:SOS response"/>
    <property type="evidence" value="ECO:0007669"/>
    <property type="project" value="UniProtKB-UniRule"/>
</dbReference>
<reference evidence="17" key="1">
    <citation type="submission" date="2009-12" db="EMBL/GenBank/DDBJ databases">
        <title>Complete sequence of Treponema primitia strain ZAS-2.</title>
        <authorList>
            <person name="Tetu S.G."/>
            <person name="Matson E."/>
            <person name="Ren Q."/>
            <person name="Seshadri R."/>
            <person name="Elbourne L."/>
            <person name="Hassan K.A."/>
            <person name="Durkin A."/>
            <person name="Radune D."/>
            <person name="Mohamoud Y."/>
            <person name="Shay R."/>
            <person name="Jin S."/>
            <person name="Zhang X."/>
            <person name="Lucey K."/>
            <person name="Ballor N.R."/>
            <person name="Ottesen E."/>
            <person name="Rosenthal R."/>
            <person name="Allen A."/>
            <person name="Leadbetter J.R."/>
            <person name="Paulsen I.T."/>
        </authorList>
    </citation>
    <scope>NUCLEOTIDE SEQUENCE [LARGE SCALE GENOMIC DNA]</scope>
    <source>
        <strain evidence="17">ATCC BAA-887 / DSM 12427 / ZAS-2</strain>
    </source>
</reference>